<reference evidence="7 8" key="3">
    <citation type="journal article" date="2008" name="J. Virol.">
        <title>Cloning of the koi herpesvirus genome as an infectious bacterial artificial chromosome demonstrates that disruption of the thymidine kinase locus induces partial attenuation in Cyprinus carpio koi.</title>
        <authorList>
            <person name="Costes B."/>
            <person name="Fournier G."/>
            <person name="Michel B."/>
            <person name="Delforge C."/>
            <person name="Raj V.S."/>
            <person name="Dewals B."/>
            <person name="Gillet L."/>
            <person name="Drion P."/>
            <person name="Body A."/>
            <person name="Schynts F."/>
            <person name="Lieffrig F."/>
            <person name="Vanderplasschen A."/>
        </authorList>
    </citation>
    <scope>NUCLEOTIDE SEQUENCE [LARGE SCALE GENOMIC DNA]</scope>
    <source>
        <strain evidence="4">FL</strain>
    </source>
</reference>
<gene>
    <name evidence="3" type="ORF">CyHV3-GZ_ORF24R</name>
    <name evidence="2" type="ORF">CyHV3_ORF24</name>
    <name evidence="5" type="ORF">KHVJ032</name>
</gene>
<reference evidence="6 9" key="1">
    <citation type="journal article" date="2007" name="J. Virol.">
        <title>Genome sequences of three koi herpesvirus isolates representing the expanding distribution of an emerging disease threatening koi and common carp worldwide.</title>
        <authorList>
            <person name="Aoki T."/>
            <person name="Hirono I."/>
            <person name="Kurokawa K."/>
            <person name="Fukuda H."/>
            <person name="Nahary R."/>
            <person name="Eldar A."/>
            <person name="Davison A.J."/>
            <person name="Waltzek T.B."/>
            <person name="Bercovier H."/>
            <person name="Hedrick R.P."/>
        </authorList>
    </citation>
    <scope>NUCLEOTIDE SEQUENCE [LARGE SCALE GENOMIC DNA]</scope>
    <source>
        <strain evidence="1">KHV-I</strain>
        <strain evidence="2 9">KHV-U</strain>
        <strain evidence="5">TUMST1</strain>
    </source>
</reference>
<dbReference type="EMBL" id="DQ177346">
    <property type="protein sequence ID" value="ABC55220.1"/>
    <property type="molecule type" value="Genomic_DNA"/>
</dbReference>
<evidence type="ECO:0000313" key="7">
    <source>
        <dbReference type="Proteomes" id="UP000128453"/>
    </source>
</evidence>
<dbReference type="KEGG" id="vg:11266358"/>
<dbReference type="Proteomes" id="UP000169752">
    <property type="component" value="Segment"/>
</dbReference>
<reference evidence="7 8" key="4">
    <citation type="journal article" date="2009" name="J. Virol.">
        <title>The major portal of entry of koi herpesvirus in Cyprinus carpio is the skin.</title>
        <authorList>
            <person name="Costes B."/>
            <person name="Raj V.S."/>
            <person name="Michel B."/>
            <person name="Fournier G."/>
            <person name="Thirion M."/>
            <person name="Gillet L."/>
            <person name="Mast J."/>
            <person name="Lieffrig F."/>
            <person name="Bremont M."/>
            <person name="Vanderplasschen A."/>
        </authorList>
    </citation>
    <scope>NUCLEOTIDE SEQUENCE [LARGE SCALE GENOMIC DNA]</scope>
    <source>
        <strain evidence="4">FL</strain>
    </source>
</reference>
<proteinExistence type="predicted"/>
<evidence type="ECO:0000313" key="8">
    <source>
        <dbReference type="Proteomes" id="UP000130752"/>
    </source>
</evidence>
<evidence type="ECO:0000313" key="9">
    <source>
        <dbReference type="Proteomes" id="UP000156776"/>
    </source>
</evidence>
<evidence type="ECO:0000313" key="6">
    <source>
        <dbReference type="Proteomes" id="UP000106924"/>
    </source>
</evidence>
<evidence type="ECO:0000313" key="10">
    <source>
        <dbReference type="Proteomes" id="UP000160099"/>
    </source>
</evidence>
<dbReference type="EMBL" id="KP343683">
    <property type="protein sequence ID" value="AJP55518.1"/>
    <property type="molecule type" value="Genomic_DNA"/>
</dbReference>
<reference evidence="3 10" key="6">
    <citation type="journal article" date="2015" name="Vet. Microbiol.">
        <title>Whole-genome sequence of a novel Chinese cyprinid herpesvirus 3 isolate reveals the existence of a distinct European genotype in East Asia.</title>
        <authorList>
            <person name="Li W."/>
            <person name="Lee X."/>
            <person name="Weng S."/>
            <person name="He J."/>
            <person name="Dong C."/>
        </authorList>
    </citation>
    <scope>NUCLEOTIDE SEQUENCE [LARGE SCALE GENOMIC DNA]</scope>
    <source>
        <strain evidence="3">KHV-GZ11</strain>
    </source>
</reference>
<dbReference type="Proteomes" id="UP000160099">
    <property type="component" value="Segment"/>
</dbReference>
<dbReference type="Proteomes" id="UP000130752">
    <property type="component" value="Segment"/>
</dbReference>
<evidence type="ECO:0000313" key="3">
    <source>
        <dbReference type="EMBL" id="AIC32379.1"/>
    </source>
</evidence>
<dbReference type="EMBL" id="KJ627438">
    <property type="protein sequence ID" value="AIC32379.1"/>
    <property type="molecule type" value="Genomic_DNA"/>
</dbReference>
<dbReference type="GeneID" id="11266358"/>
<name>A3QMJ6_CYHV3</name>
<evidence type="ECO:0000313" key="5">
    <source>
        <dbReference type="EMBL" id="BAF48836.1"/>
    </source>
</evidence>
<dbReference type="EMBL" id="KP343684">
    <property type="protein sequence ID" value="AJP55675.1"/>
    <property type="molecule type" value="Genomic_DNA"/>
</dbReference>
<dbReference type="EMBL" id="AP008984">
    <property type="protein sequence ID" value="BAF48836.1"/>
    <property type="molecule type" value="Genomic_DNA"/>
</dbReference>
<protein>
    <submittedName>
        <fullName evidence="3">ORF24R</fullName>
    </submittedName>
    <submittedName>
        <fullName evidence="2">Protein ORF24</fullName>
    </submittedName>
</protein>
<dbReference type="EMBL" id="DQ657948">
    <property type="protein sequence ID" value="ABG42855.1"/>
    <property type="molecule type" value="Genomic_DNA"/>
</dbReference>
<dbReference type="Proteomes" id="UP000128453">
    <property type="component" value="Segment"/>
</dbReference>
<reference evidence="7 8" key="5">
    <citation type="journal article" date="2015" name="PLoS Pathog.">
        <title>Rational development of an attenuated recombinant cyprinid herpesvirus 3 vaccine using prokaryotic mutagenesis and in vivo bioluminescent imaging.</title>
        <authorList>
            <person name="Boutier M."/>
            <person name="Ronsmans M."/>
            <person name="Ouyang P."/>
            <person name="Fournier G."/>
            <person name="Reschner A."/>
            <person name="Rakus K."/>
            <person name="Wilkie G.S."/>
            <person name="Farnir F."/>
            <person name="Bayrou C."/>
            <person name="Lieffrig F."/>
            <person name="Li H."/>
            <person name="Desmecht D."/>
            <person name="Davison A.J."/>
            <person name="Vanderplasschen A."/>
        </authorList>
    </citation>
    <scope>NUCLEOTIDE SEQUENCE [LARGE SCALE GENOMIC DNA]</scope>
    <source>
        <strain evidence="4">FL</strain>
    </source>
</reference>
<dbReference type="Proteomes" id="UP000156776">
    <property type="component" value="Segment"/>
</dbReference>
<dbReference type="Proteomes" id="UP000106924">
    <property type="component" value="Segment"/>
</dbReference>
<accession>A3QMJ6</accession>
<sequence>MSEQGYMMRVQAKDQIDQAKVKVDVETIRAVMDLMEISLHDAQLKLSREQIQQLMTAAKDIKAKHCLQWQRVHQWPETHKEFIERMKGLSEVDFQRFQYCMDNYTPDYRMVPNILKTAMHYATHMDAKLEKLYLCKDVGFKQFTLPPRKEKGKMVKVRLTLENQHMCPMWDMTPRFLSLIVDFLDQTACVREDLGTFDPKNARHTRVEIVSVRATSHYQHVKFEWDLWVNEQAEERLWGLSSGYKDDSLAKYPKHVQLAYMAAMSRFFGAFSVRNAMPYEVSEDGTVELYGTMAAYFCHTCAEMDLAVSFLHRRQHKHDDEECIEDKQYSDFDYTLPCVRPRGDADVSDVLWYTCGDVSILKYGDNLMYEYLRHTVGFSEAQLRRVDFNALDGYAVCYGFGVKLEHGYLHSEEVRLQWEAGTRQLSKPEKTLIQRRAHARLGAELTRLPYKSYVASSIKLRAACGPKYAEDVAKPGVEKVEVDDFVRDCHSVCVDHRMGDGRLVCRTHKVACLPNDHEDLVREVRARTAALMHWRTPQELAVDVKVGLAHIKVHMDRLGSVCVKDDNDVCRCSSDSEDD</sequence>
<evidence type="ECO:0000313" key="1">
    <source>
        <dbReference type="EMBL" id="ABC55220.1"/>
    </source>
</evidence>
<reference evidence="2" key="2">
    <citation type="submission" date="2007-03" db="EMBL/GenBank/DDBJ databases">
        <title>Comparative genomics of carp herpesviruses.</title>
        <authorList>
            <person name="Davison A.J."/>
            <person name="Kurobe T."/>
            <person name="Gatherer D."/>
            <person name="Cunningham C."/>
            <person name="Waltzek T.B."/>
            <person name="Korf I."/>
            <person name="Fukuda H."/>
            <person name="Hedrick R.P."/>
        </authorList>
    </citation>
    <scope>NUCLEOTIDE SEQUENCE</scope>
    <source>
        <strain evidence="2">KHV-U</strain>
    </source>
</reference>
<dbReference type="RefSeq" id="YP_001096063.1">
    <property type="nucleotide sequence ID" value="NC_009127.1"/>
</dbReference>
<evidence type="ECO:0000313" key="4">
    <source>
        <dbReference type="EMBL" id="AJP55518.1"/>
    </source>
</evidence>
<organism evidence="1 6">
    <name type="scientific">Cyprinid herpesvirus 3</name>
    <name type="common">CyHV-3</name>
    <dbReference type="NCBI Taxonomy" id="180230"/>
    <lineage>
        <taxon>Viruses</taxon>
        <taxon>Duplodnaviria</taxon>
        <taxon>Heunggongvirae</taxon>
        <taxon>Peploviricota</taxon>
        <taxon>Herviviricetes</taxon>
        <taxon>Herpesvirales</taxon>
        <taxon>Alloherpesviridae</taxon>
        <taxon>Cyvirus</taxon>
        <taxon>Cyvirus cyprinidallo3</taxon>
    </lineage>
</organism>
<evidence type="ECO:0000313" key="2">
    <source>
        <dbReference type="EMBL" id="ABG42855.1"/>
    </source>
</evidence>
<keyword evidence="9" id="KW-1185">Reference proteome</keyword>